<feature type="domain" description="RNA-binding protein Tab2/Atab2 C-terminal" evidence="2">
    <location>
        <begin position="139"/>
        <end position="297"/>
    </location>
</feature>
<evidence type="ECO:0000313" key="4">
    <source>
        <dbReference type="Proteomes" id="UP000016960"/>
    </source>
</evidence>
<dbReference type="InterPro" id="IPR046760">
    <property type="entry name" value="Tab2-like_N"/>
</dbReference>
<feature type="domain" description="RNA-binding protein Tab2-like N-terminal" evidence="1">
    <location>
        <begin position="31"/>
        <end position="128"/>
    </location>
</feature>
<name>U5DP70_9CHRO</name>
<dbReference type="STRING" id="582515.KR51_00009320"/>
<evidence type="ECO:0000259" key="2">
    <source>
        <dbReference type="Pfam" id="PF20429"/>
    </source>
</evidence>
<accession>U5DP70</accession>
<evidence type="ECO:0000313" key="3">
    <source>
        <dbReference type="EMBL" id="ERN42409.1"/>
    </source>
</evidence>
<organism evidence="3 4">
    <name type="scientific">Rubidibacter lacunae KORDI 51-2</name>
    <dbReference type="NCBI Taxonomy" id="582515"/>
    <lineage>
        <taxon>Bacteria</taxon>
        <taxon>Bacillati</taxon>
        <taxon>Cyanobacteriota</taxon>
        <taxon>Cyanophyceae</taxon>
        <taxon>Oscillatoriophycideae</taxon>
        <taxon>Chroococcales</taxon>
        <taxon>Aphanothecaceae</taxon>
        <taxon>Rubidibacter</taxon>
    </lineage>
</organism>
<dbReference type="eggNOG" id="ENOG502Z7XK">
    <property type="taxonomic scope" value="Bacteria"/>
</dbReference>
<dbReference type="Pfam" id="PF20429">
    <property type="entry name" value="Tab2-like_C"/>
    <property type="match status" value="1"/>
</dbReference>
<dbReference type="InterPro" id="IPR009472">
    <property type="entry name" value="Tab2-like"/>
</dbReference>
<dbReference type="InParanoid" id="U5DP70"/>
<evidence type="ECO:0008006" key="5">
    <source>
        <dbReference type="Google" id="ProtNLM"/>
    </source>
</evidence>
<dbReference type="EMBL" id="ASSJ01000021">
    <property type="protein sequence ID" value="ERN42409.1"/>
    <property type="molecule type" value="Genomic_DNA"/>
</dbReference>
<dbReference type="Pfam" id="PF06485">
    <property type="entry name" value="Tab2-like_N"/>
    <property type="match status" value="1"/>
</dbReference>
<reference evidence="3 4" key="1">
    <citation type="submission" date="2013-05" db="EMBL/GenBank/DDBJ databases">
        <title>Draft genome sequence of Rubidibacter lacunae KORDI 51-2.</title>
        <authorList>
            <person name="Choi D.H."/>
            <person name="Noh J.H."/>
            <person name="Kwon K.-K."/>
            <person name="Lee J.-H."/>
            <person name="Ryu J.-Y."/>
        </authorList>
    </citation>
    <scope>NUCLEOTIDE SEQUENCE [LARGE SCALE GENOMIC DNA]</scope>
    <source>
        <strain evidence="3 4">KORDI 51-2</strain>
    </source>
</reference>
<dbReference type="PANTHER" id="PTHR34556:SF2">
    <property type="entry name" value="PROTEIN TAB2 HOMOLOG, CHLOROPLASTIC"/>
    <property type="match status" value="1"/>
</dbReference>
<protein>
    <recommendedName>
        <fullName evidence="5">DUF1092 family protein</fullName>
    </recommendedName>
</protein>
<comment type="caution">
    <text evidence="3">The sequence shown here is derived from an EMBL/GenBank/DDBJ whole genome shotgun (WGS) entry which is preliminary data.</text>
</comment>
<evidence type="ECO:0000259" key="1">
    <source>
        <dbReference type="Pfam" id="PF06485"/>
    </source>
</evidence>
<dbReference type="Proteomes" id="UP000016960">
    <property type="component" value="Unassembled WGS sequence"/>
</dbReference>
<dbReference type="AlphaFoldDB" id="U5DP70"/>
<proteinExistence type="predicted"/>
<sequence length="299" mass="32648">MGSNASGRGDSIGESALSCRFVLPKKISMPWQVDLFRRPLSDDRGETLWELLVCDPSDGKVQDARAPQSQVGTAWLAARLQAMGPLPERLQVFRPQALGPIRAAAQQLGLSVEPTRRTHLLKQALRDRCASYANVEFDPLALDRPPPQPVPETLWGDRWQFAALPAGELSATLATLPIPIRNLPADLLPRTLGIAAAARIPGIAIAGGRRSRQLARWLEEAKPFAVEYLPAETAGSGGLILEAGLHDRWILSTFEDAEVTAAAQTYCDRRDVVRGLHFLLVQPDDTGKTYSGLWLLQAL</sequence>
<gene>
    <name evidence="3" type="ORF">KR51_00009320</name>
</gene>
<dbReference type="GO" id="GO:0003723">
    <property type="term" value="F:RNA binding"/>
    <property type="evidence" value="ECO:0007669"/>
    <property type="project" value="InterPro"/>
</dbReference>
<dbReference type="InterPro" id="IPR046761">
    <property type="entry name" value="Tab2-like_C"/>
</dbReference>
<dbReference type="PANTHER" id="PTHR34556">
    <property type="match status" value="1"/>
</dbReference>
<keyword evidence="4" id="KW-1185">Reference proteome</keyword>